<proteinExistence type="predicted"/>
<evidence type="ECO:0000259" key="1">
    <source>
        <dbReference type="Pfam" id="PF24315"/>
    </source>
</evidence>
<name>A0ABZ1XWW1_9ACTN</name>
<dbReference type="Pfam" id="PF24315">
    <property type="entry name" value="DUF7489"/>
    <property type="match status" value="1"/>
</dbReference>
<organism evidence="2 3">
    <name type="scientific">Streptomyces melanogenes</name>
    <dbReference type="NCBI Taxonomy" id="67326"/>
    <lineage>
        <taxon>Bacteria</taxon>
        <taxon>Bacillati</taxon>
        <taxon>Actinomycetota</taxon>
        <taxon>Actinomycetes</taxon>
        <taxon>Kitasatosporales</taxon>
        <taxon>Streptomycetaceae</taxon>
        <taxon>Streptomyces</taxon>
    </lineage>
</organism>
<evidence type="ECO:0000313" key="3">
    <source>
        <dbReference type="Proteomes" id="UP001432060"/>
    </source>
</evidence>
<dbReference type="Proteomes" id="UP001432060">
    <property type="component" value="Chromosome"/>
</dbReference>
<dbReference type="EMBL" id="CP109019">
    <property type="protein sequence ID" value="WUT87172.1"/>
    <property type="molecule type" value="Genomic_DNA"/>
</dbReference>
<feature type="domain" description="DUF7489" evidence="1">
    <location>
        <begin position="9"/>
        <end position="73"/>
    </location>
</feature>
<keyword evidence="3" id="KW-1185">Reference proteome</keyword>
<sequence length="76" mass="8350">MFKSRKVHKGDAWGGVVIDKTRGVTDGSNLYHYVELRLQDGTTKKVSIAKALWETLNAGDRLVKEPGSRAPAKAPQ</sequence>
<gene>
    <name evidence="2" type="ORF">OG515_35640</name>
</gene>
<dbReference type="InterPro" id="IPR055912">
    <property type="entry name" value="DUF7489"/>
</dbReference>
<evidence type="ECO:0000313" key="2">
    <source>
        <dbReference type="EMBL" id="WUT87172.1"/>
    </source>
</evidence>
<accession>A0ABZ1XWW1</accession>
<reference evidence="2" key="1">
    <citation type="submission" date="2022-10" db="EMBL/GenBank/DDBJ databases">
        <title>The complete genomes of actinobacterial strains from the NBC collection.</title>
        <authorList>
            <person name="Joergensen T.S."/>
            <person name="Alvarez Arevalo M."/>
            <person name="Sterndorff E.B."/>
            <person name="Faurdal D."/>
            <person name="Vuksanovic O."/>
            <person name="Mourched A.-S."/>
            <person name="Charusanti P."/>
            <person name="Shaw S."/>
            <person name="Blin K."/>
            <person name="Weber T."/>
        </authorList>
    </citation>
    <scope>NUCLEOTIDE SEQUENCE</scope>
    <source>
        <strain evidence="2">NBC_00668</strain>
    </source>
</reference>
<dbReference type="RefSeq" id="WP_329404180.1">
    <property type="nucleotide sequence ID" value="NZ_CP109019.1"/>
</dbReference>
<protein>
    <recommendedName>
        <fullName evidence="1">DUF7489 domain-containing protein</fullName>
    </recommendedName>
</protein>